<comment type="cofactor">
    <cofactor evidence="1">
        <name>[4Fe-4S] cluster</name>
        <dbReference type="ChEBI" id="CHEBI:49883"/>
    </cofactor>
</comment>
<keyword evidence="6" id="KW-0411">Iron-sulfur</keyword>
<evidence type="ECO:0000259" key="7">
    <source>
        <dbReference type="PROSITE" id="PS51918"/>
    </source>
</evidence>
<dbReference type="GO" id="GO:0046872">
    <property type="term" value="F:metal ion binding"/>
    <property type="evidence" value="ECO:0007669"/>
    <property type="project" value="UniProtKB-KW"/>
</dbReference>
<dbReference type="InterPro" id="IPR005911">
    <property type="entry name" value="YhcC-like"/>
</dbReference>
<proteinExistence type="predicted"/>
<sequence length="328" mass="36888">MSSTKQLTTNHDQPTWRAAGLRYYSLNHYLRGQFGERVQKVSLDAGFTCPNVDGTVAKGGCTFCDNRSFSPSRRLPRAGIYGQIEQSIDRMKNRYKNCKSFIAYFQPATNTYAPVERLRGLYEDALTHPQVVGMAIGTRSDCVPDDVLDLLEEFAGRTNLSIEYGMQTMHDRSLEWMNRGENHASFLDAVERSRGRGFEMCAHVMLGLPGESHEDMLATAKELARVNLDAVKIHNLYCVKNTRLAEQVAAGEVTLMEQDDYVKTVVDFLELLPPTMVVERTSGDAPPDYFVGPEWCLDKPAVKCAIEAEFERRNTWQGRSYSASGDVN</sequence>
<dbReference type="OrthoDB" id="9801689at2"/>
<keyword evidence="4" id="KW-0479">Metal-binding</keyword>
<dbReference type="InterPro" id="IPR032432">
    <property type="entry name" value="Radical_SAM_C"/>
</dbReference>
<accession>A0A517MUZ2</accession>
<dbReference type="PROSITE" id="PS51918">
    <property type="entry name" value="RADICAL_SAM"/>
    <property type="match status" value="1"/>
</dbReference>
<dbReference type="Gene3D" id="3.80.30.20">
    <property type="entry name" value="tm_1862 like domain"/>
    <property type="match status" value="1"/>
</dbReference>
<dbReference type="InterPro" id="IPR039661">
    <property type="entry name" value="ELP3"/>
</dbReference>
<keyword evidence="3" id="KW-0949">S-adenosyl-L-methionine</keyword>
<evidence type="ECO:0000256" key="3">
    <source>
        <dbReference type="ARBA" id="ARBA00022691"/>
    </source>
</evidence>
<name>A0A517MUZ2_9BACT</name>
<evidence type="ECO:0000256" key="6">
    <source>
        <dbReference type="ARBA" id="ARBA00023014"/>
    </source>
</evidence>
<dbReference type="PANTHER" id="PTHR11135:SF1">
    <property type="entry name" value="PROTEIN YHCC"/>
    <property type="match status" value="1"/>
</dbReference>
<gene>
    <name evidence="8" type="ORF">HG15A2_19840</name>
</gene>
<evidence type="ECO:0000313" key="9">
    <source>
        <dbReference type="Proteomes" id="UP000319852"/>
    </source>
</evidence>
<dbReference type="KEGG" id="amob:HG15A2_19840"/>
<dbReference type="InterPro" id="IPR058240">
    <property type="entry name" value="rSAM_sf"/>
</dbReference>
<dbReference type="Pfam" id="PF04055">
    <property type="entry name" value="Radical_SAM"/>
    <property type="match status" value="1"/>
</dbReference>
<evidence type="ECO:0000256" key="4">
    <source>
        <dbReference type="ARBA" id="ARBA00022723"/>
    </source>
</evidence>
<dbReference type="GO" id="GO:0051539">
    <property type="term" value="F:4 iron, 4 sulfur cluster binding"/>
    <property type="evidence" value="ECO:0007669"/>
    <property type="project" value="UniProtKB-KW"/>
</dbReference>
<dbReference type="SFLD" id="SFLDG01086">
    <property type="entry name" value="elongater_protein-like"/>
    <property type="match status" value="1"/>
</dbReference>
<evidence type="ECO:0000256" key="5">
    <source>
        <dbReference type="ARBA" id="ARBA00023004"/>
    </source>
</evidence>
<dbReference type="NCBIfam" id="TIGR01212">
    <property type="entry name" value="TIGR01212 family radical SAM protein"/>
    <property type="match status" value="1"/>
</dbReference>
<dbReference type="InterPro" id="IPR023404">
    <property type="entry name" value="rSAM_horseshoe"/>
</dbReference>
<dbReference type="InterPro" id="IPR007197">
    <property type="entry name" value="rSAM"/>
</dbReference>
<feature type="domain" description="Radical SAM core" evidence="7">
    <location>
        <begin position="33"/>
        <end position="284"/>
    </location>
</feature>
<dbReference type="GO" id="GO:0003824">
    <property type="term" value="F:catalytic activity"/>
    <property type="evidence" value="ECO:0007669"/>
    <property type="project" value="InterPro"/>
</dbReference>
<evidence type="ECO:0000256" key="1">
    <source>
        <dbReference type="ARBA" id="ARBA00001966"/>
    </source>
</evidence>
<dbReference type="InterPro" id="IPR006638">
    <property type="entry name" value="Elp3/MiaA/NifB-like_rSAM"/>
</dbReference>
<dbReference type="SFLD" id="SFLDS00029">
    <property type="entry name" value="Radical_SAM"/>
    <property type="match status" value="1"/>
</dbReference>
<keyword evidence="5" id="KW-0408">Iron</keyword>
<dbReference type="SUPFAM" id="SSF102114">
    <property type="entry name" value="Radical SAM enzymes"/>
    <property type="match status" value="1"/>
</dbReference>
<dbReference type="SMART" id="SM00729">
    <property type="entry name" value="Elp3"/>
    <property type="match status" value="1"/>
</dbReference>
<keyword evidence="9" id="KW-1185">Reference proteome</keyword>
<dbReference type="RefSeq" id="WP_145059930.1">
    <property type="nucleotide sequence ID" value="NZ_CP036263.1"/>
</dbReference>
<dbReference type="SFLD" id="SFLDG01091">
    <property type="entry name" value="uncharacterized_CHP01210-like"/>
    <property type="match status" value="1"/>
</dbReference>
<evidence type="ECO:0000313" key="8">
    <source>
        <dbReference type="EMBL" id="QDS98702.1"/>
    </source>
</evidence>
<organism evidence="8 9">
    <name type="scientific">Adhaeretor mobilis</name>
    <dbReference type="NCBI Taxonomy" id="1930276"/>
    <lineage>
        <taxon>Bacteria</taxon>
        <taxon>Pseudomonadati</taxon>
        <taxon>Planctomycetota</taxon>
        <taxon>Planctomycetia</taxon>
        <taxon>Pirellulales</taxon>
        <taxon>Lacipirellulaceae</taxon>
        <taxon>Adhaeretor</taxon>
    </lineage>
</organism>
<dbReference type="AlphaFoldDB" id="A0A517MUZ2"/>
<dbReference type="Proteomes" id="UP000319852">
    <property type="component" value="Chromosome"/>
</dbReference>
<dbReference type="EMBL" id="CP036263">
    <property type="protein sequence ID" value="QDS98702.1"/>
    <property type="molecule type" value="Genomic_DNA"/>
</dbReference>
<reference evidence="8 9" key="1">
    <citation type="submission" date="2019-02" db="EMBL/GenBank/DDBJ databases">
        <title>Deep-cultivation of Planctomycetes and their phenomic and genomic characterization uncovers novel biology.</title>
        <authorList>
            <person name="Wiegand S."/>
            <person name="Jogler M."/>
            <person name="Boedeker C."/>
            <person name="Pinto D."/>
            <person name="Vollmers J."/>
            <person name="Rivas-Marin E."/>
            <person name="Kohn T."/>
            <person name="Peeters S.H."/>
            <person name="Heuer A."/>
            <person name="Rast P."/>
            <person name="Oberbeckmann S."/>
            <person name="Bunk B."/>
            <person name="Jeske O."/>
            <person name="Meyerdierks A."/>
            <person name="Storesund J.E."/>
            <person name="Kallscheuer N."/>
            <person name="Luecker S."/>
            <person name="Lage O.M."/>
            <person name="Pohl T."/>
            <person name="Merkel B.J."/>
            <person name="Hornburger P."/>
            <person name="Mueller R.-W."/>
            <person name="Bruemmer F."/>
            <person name="Labrenz M."/>
            <person name="Spormann A.M."/>
            <person name="Op den Camp H."/>
            <person name="Overmann J."/>
            <person name="Amann R."/>
            <person name="Jetten M.S.M."/>
            <person name="Mascher T."/>
            <person name="Medema M.H."/>
            <person name="Devos D.P."/>
            <person name="Kaster A.-K."/>
            <person name="Ovreas L."/>
            <person name="Rohde M."/>
            <person name="Galperin M.Y."/>
            <person name="Jogler C."/>
        </authorList>
    </citation>
    <scope>NUCLEOTIDE SEQUENCE [LARGE SCALE GENOMIC DNA]</scope>
    <source>
        <strain evidence="8 9">HG15A2</strain>
    </source>
</reference>
<protein>
    <submittedName>
        <fullName evidence="8">Coproporphyrinogen III oxidase</fullName>
    </submittedName>
</protein>
<dbReference type="Pfam" id="PF16199">
    <property type="entry name" value="Radical_SAM_C"/>
    <property type="match status" value="1"/>
</dbReference>
<evidence type="ECO:0000256" key="2">
    <source>
        <dbReference type="ARBA" id="ARBA00022485"/>
    </source>
</evidence>
<keyword evidence="2" id="KW-0004">4Fe-4S</keyword>
<dbReference type="PANTHER" id="PTHR11135">
    <property type="entry name" value="HISTONE ACETYLTRANSFERASE-RELATED"/>
    <property type="match status" value="1"/>
</dbReference>